<keyword evidence="1" id="KW-0812">Transmembrane</keyword>
<name>A0A2P8ES90_9GAMM</name>
<reference evidence="2 3" key="1">
    <citation type="submission" date="2018-03" db="EMBL/GenBank/DDBJ databases">
        <title>Genomic Encyclopedia of Archaeal and Bacterial Type Strains, Phase II (KMG-II): from individual species to whole genera.</title>
        <authorList>
            <person name="Goeker M."/>
        </authorList>
    </citation>
    <scope>NUCLEOTIDE SEQUENCE [LARGE SCALE GENOMIC DNA]</scope>
    <source>
        <strain evidence="2 3">DSM 17586</strain>
    </source>
</reference>
<feature type="transmembrane region" description="Helical" evidence="1">
    <location>
        <begin position="33"/>
        <end position="50"/>
    </location>
</feature>
<dbReference type="Proteomes" id="UP000242133">
    <property type="component" value="Unassembled WGS sequence"/>
</dbReference>
<dbReference type="EMBL" id="PYGI01000018">
    <property type="protein sequence ID" value="PSL12356.1"/>
    <property type="molecule type" value="Genomic_DNA"/>
</dbReference>
<dbReference type="OrthoDB" id="8601734at2"/>
<evidence type="ECO:0000313" key="2">
    <source>
        <dbReference type="EMBL" id="PSL12356.1"/>
    </source>
</evidence>
<feature type="transmembrane region" description="Helical" evidence="1">
    <location>
        <begin position="6"/>
        <end position="26"/>
    </location>
</feature>
<evidence type="ECO:0000256" key="1">
    <source>
        <dbReference type="SAM" id="Phobius"/>
    </source>
</evidence>
<gene>
    <name evidence="2" type="ORF">CLV44_11834</name>
</gene>
<organism evidence="2 3">
    <name type="scientific">Marinobacterium halophilum</name>
    <dbReference type="NCBI Taxonomy" id="267374"/>
    <lineage>
        <taxon>Bacteria</taxon>
        <taxon>Pseudomonadati</taxon>
        <taxon>Pseudomonadota</taxon>
        <taxon>Gammaproteobacteria</taxon>
        <taxon>Oceanospirillales</taxon>
        <taxon>Oceanospirillaceae</taxon>
        <taxon>Marinobacterium</taxon>
    </lineage>
</organism>
<dbReference type="AlphaFoldDB" id="A0A2P8ES90"/>
<keyword evidence="1" id="KW-1133">Transmembrane helix</keyword>
<evidence type="ECO:0000313" key="3">
    <source>
        <dbReference type="Proteomes" id="UP000242133"/>
    </source>
</evidence>
<protein>
    <submittedName>
        <fullName evidence="2">Uncharacterized protein</fullName>
    </submittedName>
</protein>
<keyword evidence="3" id="KW-1185">Reference proteome</keyword>
<comment type="caution">
    <text evidence="2">The sequence shown here is derived from an EMBL/GenBank/DDBJ whole genome shotgun (WGS) entry which is preliminary data.</text>
</comment>
<proteinExistence type="predicted"/>
<dbReference type="RefSeq" id="WP_106592507.1">
    <property type="nucleotide sequence ID" value="NZ_PYGI01000018.1"/>
</dbReference>
<accession>A0A2P8ES90</accession>
<sequence>MIWNLVAVVFAGLGAAGVAMLLRLLSKKKLPKWIIPAFAGVGMLASQIYMEYTALDLIKQRLPEGTVVMSTETGSMVWRPWTYYYPMDVAFTALDERSIERGFNNGKQGVKFVLYRFEKHYVAQVKPHQQLLDCESGNMLTLDEQGQPDLASVVKLEAGDRLRQRLCQG</sequence>
<keyword evidence="1" id="KW-0472">Membrane</keyword>